<dbReference type="EMBL" id="FQYP01000005">
    <property type="protein sequence ID" value="SHJ06699.1"/>
    <property type="molecule type" value="Genomic_DNA"/>
</dbReference>
<protein>
    <recommendedName>
        <fullName evidence="3">DUF4249 domain-containing protein</fullName>
    </recommendedName>
</protein>
<evidence type="ECO:0000313" key="2">
    <source>
        <dbReference type="Proteomes" id="UP000184432"/>
    </source>
</evidence>
<dbReference type="STRING" id="570521.SAMN04488508_105154"/>
<evidence type="ECO:0000313" key="1">
    <source>
        <dbReference type="EMBL" id="SHJ06699.1"/>
    </source>
</evidence>
<dbReference type="InterPro" id="IPR025345">
    <property type="entry name" value="DUF4249"/>
</dbReference>
<reference evidence="2" key="1">
    <citation type="submission" date="2016-11" db="EMBL/GenBank/DDBJ databases">
        <authorList>
            <person name="Varghese N."/>
            <person name="Submissions S."/>
        </authorList>
    </citation>
    <scope>NUCLEOTIDE SEQUENCE [LARGE SCALE GENOMIC DNA]</scope>
    <source>
        <strain evidence="2">DSM 22623</strain>
    </source>
</reference>
<sequence length="372" mass="41952">MIGSCVEEFEFGTQNFEDILVIESTITNEDKAQEVFLSRTFRLESNEPVPEQNATVTVTDDQQTSYTFVEESPGRYVSSSTFAAIAGRNYQLQVTTADGRSYASRSATLPQTSQIDNLFAERVVTDQGVEGIGILVDSFDPTGNANFYRYEFEETYQIIPPFWSEIELGIISSNPPEAELVARSREERVCYRTQFSNNIILTTTSTLAENRVSGFRVHFIEPDNTVLRNRYSILVRQFVQSAEANQFFNTLKEFSDSESLFSQVQPGFVSGNILSVNDPDENVLGFFDVASVSSARIFVELKDFFPDAFRPDFPIECISNTETDLGEVIRRVEGGFRVFAFDPDSGEYFLTTQICTDCNVLGTNVRPDFWVD</sequence>
<dbReference type="Proteomes" id="UP000184432">
    <property type="component" value="Unassembled WGS sequence"/>
</dbReference>
<gene>
    <name evidence="1" type="ORF">SAMN04488508_105154</name>
</gene>
<dbReference type="AlphaFoldDB" id="A0A1M6G9U5"/>
<accession>A0A1M6G9U5</accession>
<evidence type="ECO:0008006" key="3">
    <source>
        <dbReference type="Google" id="ProtNLM"/>
    </source>
</evidence>
<proteinExistence type="predicted"/>
<keyword evidence="2" id="KW-1185">Reference proteome</keyword>
<organism evidence="1 2">
    <name type="scientific">Aquimarina spongiae</name>
    <dbReference type="NCBI Taxonomy" id="570521"/>
    <lineage>
        <taxon>Bacteria</taxon>
        <taxon>Pseudomonadati</taxon>
        <taxon>Bacteroidota</taxon>
        <taxon>Flavobacteriia</taxon>
        <taxon>Flavobacteriales</taxon>
        <taxon>Flavobacteriaceae</taxon>
        <taxon>Aquimarina</taxon>
    </lineage>
</organism>
<dbReference type="Pfam" id="PF14054">
    <property type="entry name" value="DUF4249"/>
    <property type="match status" value="1"/>
</dbReference>
<name>A0A1M6G9U5_9FLAO</name>